<organism evidence="2 3">
    <name type="scientific">Colletotrichum sojae</name>
    <dbReference type="NCBI Taxonomy" id="2175907"/>
    <lineage>
        <taxon>Eukaryota</taxon>
        <taxon>Fungi</taxon>
        <taxon>Dikarya</taxon>
        <taxon>Ascomycota</taxon>
        <taxon>Pezizomycotina</taxon>
        <taxon>Sordariomycetes</taxon>
        <taxon>Hypocreomycetidae</taxon>
        <taxon>Glomerellales</taxon>
        <taxon>Glomerellaceae</taxon>
        <taxon>Colletotrichum</taxon>
        <taxon>Colletotrichum orchidearum species complex</taxon>
    </lineage>
</organism>
<evidence type="ECO:0000256" key="1">
    <source>
        <dbReference type="SAM" id="MobiDB-lite"/>
    </source>
</evidence>
<dbReference type="AlphaFoldDB" id="A0A8H6J8J5"/>
<dbReference type="EMBL" id="WIGN01000120">
    <property type="protein sequence ID" value="KAF6808288.1"/>
    <property type="molecule type" value="Genomic_DNA"/>
</dbReference>
<dbReference type="Proteomes" id="UP000652219">
    <property type="component" value="Unassembled WGS sequence"/>
</dbReference>
<accession>A0A8H6J8J5</accession>
<evidence type="ECO:0000313" key="2">
    <source>
        <dbReference type="EMBL" id="KAF6808288.1"/>
    </source>
</evidence>
<feature type="compositionally biased region" description="Polar residues" evidence="1">
    <location>
        <begin position="359"/>
        <end position="386"/>
    </location>
</feature>
<feature type="region of interest" description="Disordered" evidence="1">
    <location>
        <begin position="359"/>
        <end position="492"/>
    </location>
</feature>
<sequence>MKDNEKKPAKPGKGRGNQPARSISLEEVAANIQSAINNCPANNNQRRIALQGLQQVNRNSIINRDTINDDLESNRKKIMPATQQKILVLLEQDQPDEGRMNEYRDRRSYSEWFALILRRNFNLPPNLLSSSHVQNHYNQIKAIHDGRKKIPGSRPGRGKRSSRKSSRAATPQPQTQATNANNVPEERDNLMGGDDEEDMMAEERYRPPSNIDTSSYLTSAPSNPAMTSTTPHSMGNFPIPHGYPAQYPQYHGYQPLMAHQYQLSAPSNTPPPLPLIAQPVGLQVPTQQWAASRQTFPQQPFPQAFPPQHLPGRRPSQHDIRRQHLLQQYSAQHRHARQLTRELEAQQRLSQQSNHLLSNIFNSSSPSVMSNPQHSTPSQASTSTMQAPRPLQANNVPGNVPNSSNTSATVDPDRFSNHTQFPSPPTVDPSLLSLHGQVNNGFNNIPSSPNPAVHDSTNTHPVNDDQSSAPTVDAGTAQPTVATPETDDAGEADLQARMEVLVSRSLPVPGVTDCP</sequence>
<feature type="region of interest" description="Disordered" evidence="1">
    <location>
        <begin position="297"/>
        <end position="318"/>
    </location>
</feature>
<protein>
    <submittedName>
        <fullName evidence="2">Uncharacterized protein</fullName>
    </submittedName>
</protein>
<feature type="compositionally biased region" description="Polar residues" evidence="1">
    <location>
        <begin position="436"/>
        <end position="447"/>
    </location>
</feature>
<feature type="compositionally biased region" description="Polar residues" evidence="1">
    <location>
        <begin position="455"/>
        <end position="470"/>
    </location>
</feature>
<feature type="region of interest" description="Disordered" evidence="1">
    <location>
        <begin position="1"/>
        <end position="23"/>
    </location>
</feature>
<comment type="caution">
    <text evidence="2">The sequence shown here is derived from an EMBL/GenBank/DDBJ whole genome shotgun (WGS) entry which is preliminary data.</text>
</comment>
<feature type="compositionally biased region" description="Pro residues" evidence="1">
    <location>
        <begin position="299"/>
        <end position="309"/>
    </location>
</feature>
<gene>
    <name evidence="2" type="ORF">CSOJ01_07611</name>
</gene>
<feature type="region of interest" description="Disordered" evidence="1">
    <location>
        <begin position="141"/>
        <end position="194"/>
    </location>
</feature>
<feature type="compositionally biased region" description="Low complexity" evidence="1">
    <location>
        <begin position="394"/>
        <end position="405"/>
    </location>
</feature>
<proteinExistence type="predicted"/>
<feature type="compositionally biased region" description="Polar residues" evidence="1">
    <location>
        <begin position="168"/>
        <end position="182"/>
    </location>
</feature>
<feature type="compositionally biased region" description="Polar residues" evidence="1">
    <location>
        <begin position="210"/>
        <end position="228"/>
    </location>
</feature>
<reference evidence="2 3" key="1">
    <citation type="journal article" date="2020" name="Phytopathology">
        <title>Genome Sequence Resources of Colletotrichum truncatum, C. plurivorum, C. musicola, and C. sojae: Four Species Pathogenic to Soybean (Glycine max).</title>
        <authorList>
            <person name="Rogerio F."/>
            <person name="Boufleur T.R."/>
            <person name="Ciampi-Guillardi M."/>
            <person name="Sukno S.A."/>
            <person name="Thon M.R."/>
            <person name="Massola Junior N.S."/>
            <person name="Baroncelli R."/>
        </authorList>
    </citation>
    <scope>NUCLEOTIDE SEQUENCE [LARGE SCALE GENOMIC DNA]</scope>
    <source>
        <strain evidence="2 3">LFN0009</strain>
    </source>
</reference>
<feature type="region of interest" description="Disordered" evidence="1">
    <location>
        <begin position="206"/>
        <end position="228"/>
    </location>
</feature>
<feature type="compositionally biased region" description="Basic residues" evidence="1">
    <location>
        <begin position="146"/>
        <end position="166"/>
    </location>
</feature>
<name>A0A8H6J8J5_9PEZI</name>
<evidence type="ECO:0000313" key="3">
    <source>
        <dbReference type="Proteomes" id="UP000652219"/>
    </source>
</evidence>
<keyword evidence="3" id="KW-1185">Reference proteome</keyword>